<dbReference type="Proteomes" id="UP001430953">
    <property type="component" value="Unassembled WGS sequence"/>
</dbReference>
<gene>
    <name evidence="3" type="ORF">PUN28_002922</name>
</gene>
<feature type="compositionally biased region" description="Gly residues" evidence="1">
    <location>
        <begin position="42"/>
        <end position="54"/>
    </location>
</feature>
<name>A0AAW2GWM4_9HYME</name>
<feature type="transmembrane region" description="Helical" evidence="2">
    <location>
        <begin position="67"/>
        <end position="88"/>
    </location>
</feature>
<dbReference type="EMBL" id="JADYXP020000002">
    <property type="protein sequence ID" value="KAL0131704.1"/>
    <property type="molecule type" value="Genomic_DNA"/>
</dbReference>
<organism evidence="3 4">
    <name type="scientific">Cardiocondyla obscurior</name>
    <dbReference type="NCBI Taxonomy" id="286306"/>
    <lineage>
        <taxon>Eukaryota</taxon>
        <taxon>Metazoa</taxon>
        <taxon>Ecdysozoa</taxon>
        <taxon>Arthropoda</taxon>
        <taxon>Hexapoda</taxon>
        <taxon>Insecta</taxon>
        <taxon>Pterygota</taxon>
        <taxon>Neoptera</taxon>
        <taxon>Endopterygota</taxon>
        <taxon>Hymenoptera</taxon>
        <taxon>Apocrita</taxon>
        <taxon>Aculeata</taxon>
        <taxon>Formicoidea</taxon>
        <taxon>Formicidae</taxon>
        <taxon>Myrmicinae</taxon>
        <taxon>Cardiocondyla</taxon>
    </lineage>
</organism>
<proteinExistence type="predicted"/>
<keyword evidence="2" id="KW-0472">Membrane</keyword>
<keyword evidence="2" id="KW-1133">Transmembrane helix</keyword>
<evidence type="ECO:0000256" key="2">
    <source>
        <dbReference type="SAM" id="Phobius"/>
    </source>
</evidence>
<protein>
    <submittedName>
        <fullName evidence="3">Uncharacterized protein</fullName>
    </submittedName>
</protein>
<accession>A0AAW2GWM4</accession>
<evidence type="ECO:0000313" key="3">
    <source>
        <dbReference type="EMBL" id="KAL0131704.1"/>
    </source>
</evidence>
<evidence type="ECO:0000313" key="4">
    <source>
        <dbReference type="Proteomes" id="UP001430953"/>
    </source>
</evidence>
<sequence>MYGDSTERVDKGLESASAGEFLPRPRSAVEKLPLASASSARRGGGGGGGGGGGTYRSSSRLQTSRRCFTNLCIMGGGVTFSTVIHFRFRPVKDTRIDI</sequence>
<feature type="region of interest" description="Disordered" evidence="1">
    <location>
        <begin position="1"/>
        <end position="60"/>
    </location>
</feature>
<keyword evidence="2" id="KW-0812">Transmembrane</keyword>
<reference evidence="3 4" key="1">
    <citation type="submission" date="2023-03" db="EMBL/GenBank/DDBJ databases">
        <title>High recombination rates correlate with genetic variation in Cardiocondyla obscurior ants.</title>
        <authorList>
            <person name="Errbii M."/>
        </authorList>
    </citation>
    <scope>NUCLEOTIDE SEQUENCE [LARGE SCALE GENOMIC DNA]</scope>
    <source>
        <strain evidence="3">Alpha-2009</strain>
        <tissue evidence="3">Whole body</tissue>
    </source>
</reference>
<dbReference type="AlphaFoldDB" id="A0AAW2GWM4"/>
<keyword evidence="4" id="KW-1185">Reference proteome</keyword>
<evidence type="ECO:0000256" key="1">
    <source>
        <dbReference type="SAM" id="MobiDB-lite"/>
    </source>
</evidence>
<comment type="caution">
    <text evidence="3">The sequence shown here is derived from an EMBL/GenBank/DDBJ whole genome shotgun (WGS) entry which is preliminary data.</text>
</comment>
<feature type="compositionally biased region" description="Basic and acidic residues" evidence="1">
    <location>
        <begin position="1"/>
        <end position="13"/>
    </location>
</feature>